<dbReference type="EMBL" id="DP000238">
    <property type="protein sequence ID" value="ABK77251.1"/>
    <property type="molecule type" value="Genomic_DNA"/>
</dbReference>
<name>A0RV84_CENSY</name>
<dbReference type="AlphaFoldDB" id="A0RV84"/>
<accession>A0RV84</accession>
<feature type="compositionally biased region" description="Acidic residues" evidence="1">
    <location>
        <begin position="40"/>
        <end position="50"/>
    </location>
</feature>
<gene>
    <name evidence="2" type="ordered locus">CENSYa_0618</name>
</gene>
<keyword evidence="3" id="KW-1185">Reference proteome</keyword>
<evidence type="ECO:0000313" key="3">
    <source>
        <dbReference type="Proteomes" id="UP000000758"/>
    </source>
</evidence>
<evidence type="ECO:0000256" key="1">
    <source>
        <dbReference type="SAM" id="MobiDB-lite"/>
    </source>
</evidence>
<organism evidence="2 3">
    <name type="scientific">Cenarchaeum symbiosum (strain A)</name>
    <dbReference type="NCBI Taxonomy" id="414004"/>
    <lineage>
        <taxon>Archaea</taxon>
        <taxon>Nitrososphaerota</taxon>
        <taxon>Candidatus Cenarchaeales</taxon>
        <taxon>Candidatus Cenarchaeaceae</taxon>
        <taxon>Candidatus Cenarchaeum</taxon>
    </lineage>
</organism>
<proteinExistence type="predicted"/>
<sequence length="99" mass="11016">MTCGRLRMPVCAPRQAPDVEEPRTEPVPRDEPEPIQDREAPEEEPAAEPADEPRTEPQQDREAPEDRQDSGPEAEPAGDSEVGFFEAIGNFFRSPFGLN</sequence>
<feature type="compositionally biased region" description="Basic and acidic residues" evidence="1">
    <location>
        <begin position="51"/>
        <end position="70"/>
    </location>
</feature>
<dbReference type="KEGG" id="csy:CENSYa_0618"/>
<feature type="compositionally biased region" description="Basic and acidic residues" evidence="1">
    <location>
        <begin position="20"/>
        <end position="39"/>
    </location>
</feature>
<evidence type="ECO:0000313" key="2">
    <source>
        <dbReference type="EMBL" id="ABK77251.1"/>
    </source>
</evidence>
<dbReference type="EnsemblBacteria" id="ABK77251">
    <property type="protein sequence ID" value="ABK77251"/>
    <property type="gene ID" value="CENSYa_0618"/>
</dbReference>
<reference evidence="2 3" key="1">
    <citation type="journal article" date="2006" name="Proc. Natl. Acad. Sci. U.S.A.">
        <title>Genomic analysis of the uncultivated marine crenarchaeote Cenarchaeum symbiosum.</title>
        <authorList>
            <person name="Hallam S.J."/>
            <person name="Konstantinidis K.T."/>
            <person name="Putnam N."/>
            <person name="Schleper C."/>
            <person name="Watanabe Y."/>
            <person name="Sugahara J."/>
            <person name="Preston C."/>
            <person name="de la Torre J."/>
            <person name="Richardson P.M."/>
            <person name="DeLong E.F."/>
        </authorList>
    </citation>
    <scope>NUCLEOTIDE SEQUENCE [LARGE SCALE GENOMIC DNA]</scope>
    <source>
        <strain evidence="3">A</strain>
    </source>
</reference>
<dbReference type="HOGENOM" id="CLU_2313662_0_0_2"/>
<protein>
    <submittedName>
        <fullName evidence="2">Uncharacterized protein</fullName>
    </submittedName>
</protein>
<dbReference type="Proteomes" id="UP000000758">
    <property type="component" value="Chromosome"/>
</dbReference>
<feature type="region of interest" description="Disordered" evidence="1">
    <location>
        <begin position="1"/>
        <end position="86"/>
    </location>
</feature>